<dbReference type="Proteomes" id="UP001207430">
    <property type="component" value="Unassembled WGS sequence"/>
</dbReference>
<evidence type="ECO:0000313" key="2">
    <source>
        <dbReference type="EMBL" id="MCX9001080.1"/>
    </source>
</evidence>
<dbReference type="AlphaFoldDB" id="A0AAW5VXG3"/>
<dbReference type="RefSeq" id="WP_267448409.1">
    <property type="nucleotide sequence ID" value="NZ_JAGYXP010000005.1"/>
</dbReference>
<dbReference type="EMBL" id="JANDBG010000004">
    <property type="protein sequence ID" value="MCX9001080.1"/>
    <property type="molecule type" value="Genomic_DNA"/>
</dbReference>
<accession>A0AAW5VXG3</accession>
<evidence type="ECO:0000313" key="3">
    <source>
        <dbReference type="Proteomes" id="UP001207430"/>
    </source>
</evidence>
<sequence>MRLFISGMLLLSAQYVNAASNCDINAIVQHAWPDAKPTAEGKLLTQHNQVIDITGNSPQSAICRVWPAHPELTLAAIPLMAQQYSDYDRIGDLELLVLDSKNLDVKQRLRLPERMNDDAIQITGLALDTARWKVTPDQTAFGLRVARTGSSRVNPFSEDALSLFVIENNQLRAVLNGIVLENSTGEWDGNCVGTFHDIKRTLALAPDSHNGYFDIRVNEKNVESTAYTDANEQCASKDKPGKASWVLRYDGKQYAIPKELSPLF</sequence>
<reference evidence="2" key="1">
    <citation type="submission" date="2022-07" db="EMBL/GenBank/DDBJ databases">
        <title>Genome Sequence of Citrobacter portucalensis from Edible Snails.</title>
        <authorList>
            <person name="Okafor A.C."/>
            <person name="Ogbo F.C."/>
            <person name="Ruppitsch W."/>
            <person name="Allerberger F."/>
        </authorList>
    </citation>
    <scope>NUCLEOTIDE SEQUENCE</scope>
    <source>
        <strain evidence="2">Igbk 7</strain>
    </source>
</reference>
<evidence type="ECO:0000256" key="1">
    <source>
        <dbReference type="SAM" id="SignalP"/>
    </source>
</evidence>
<name>A0AAW5VXG3_9ENTR</name>
<comment type="caution">
    <text evidence="2">The sequence shown here is derived from an EMBL/GenBank/DDBJ whole genome shotgun (WGS) entry which is preliminary data.</text>
</comment>
<proteinExistence type="predicted"/>
<protein>
    <recommendedName>
        <fullName evidence="4">DUF1176 domain-containing protein</fullName>
    </recommendedName>
</protein>
<feature type="chain" id="PRO_5043453748" description="DUF1176 domain-containing protein" evidence="1">
    <location>
        <begin position="19"/>
        <end position="264"/>
    </location>
</feature>
<feature type="signal peptide" evidence="1">
    <location>
        <begin position="1"/>
        <end position="18"/>
    </location>
</feature>
<gene>
    <name evidence="2" type="ORF">NLN86_05290</name>
</gene>
<evidence type="ECO:0008006" key="4">
    <source>
        <dbReference type="Google" id="ProtNLM"/>
    </source>
</evidence>
<keyword evidence="1" id="KW-0732">Signal</keyword>
<organism evidence="2 3">
    <name type="scientific">Citrobacter portucalensis</name>
    <dbReference type="NCBI Taxonomy" id="1639133"/>
    <lineage>
        <taxon>Bacteria</taxon>
        <taxon>Pseudomonadati</taxon>
        <taxon>Pseudomonadota</taxon>
        <taxon>Gammaproteobacteria</taxon>
        <taxon>Enterobacterales</taxon>
        <taxon>Enterobacteriaceae</taxon>
        <taxon>Citrobacter</taxon>
        <taxon>Citrobacter freundii complex</taxon>
    </lineage>
</organism>